<evidence type="ECO:0000256" key="4">
    <source>
        <dbReference type="PROSITE-ProRule" id="PRU00169"/>
    </source>
</evidence>
<dbReference type="InterPro" id="IPR000700">
    <property type="entry name" value="PAS-assoc_C"/>
</dbReference>
<evidence type="ECO:0000313" key="10">
    <source>
        <dbReference type="Proteomes" id="UP000001192"/>
    </source>
</evidence>
<dbReference type="InterPro" id="IPR000014">
    <property type="entry name" value="PAS"/>
</dbReference>
<organism evidence="9 10">
    <name type="scientific">Paraburkholderia phymatum (strain DSM 17167 / CIP 108236 / LMG 21445 / STM815)</name>
    <name type="common">Burkholderia phymatum</name>
    <dbReference type="NCBI Taxonomy" id="391038"/>
    <lineage>
        <taxon>Bacteria</taxon>
        <taxon>Pseudomonadati</taxon>
        <taxon>Pseudomonadota</taxon>
        <taxon>Betaproteobacteria</taxon>
        <taxon>Burkholderiales</taxon>
        <taxon>Burkholderiaceae</taxon>
        <taxon>Paraburkholderia</taxon>
    </lineage>
</organism>
<dbReference type="InterPro" id="IPR001610">
    <property type="entry name" value="PAC"/>
</dbReference>
<dbReference type="Pfam" id="PF02518">
    <property type="entry name" value="HATPase_c"/>
    <property type="match status" value="1"/>
</dbReference>
<dbReference type="SMART" id="SM00387">
    <property type="entry name" value="HATPase_c"/>
    <property type="match status" value="1"/>
</dbReference>
<dbReference type="AlphaFoldDB" id="B2JTQ2"/>
<dbReference type="KEGG" id="bph:Bphy_6946"/>
<feature type="domain" description="PAS" evidence="7">
    <location>
        <begin position="140"/>
        <end position="196"/>
    </location>
</feature>
<evidence type="ECO:0000259" key="5">
    <source>
        <dbReference type="PROSITE" id="PS50109"/>
    </source>
</evidence>
<keyword evidence="3 4" id="KW-0597">Phosphoprotein</keyword>
<dbReference type="InterPro" id="IPR036890">
    <property type="entry name" value="HATPase_C_sf"/>
</dbReference>
<dbReference type="EMBL" id="CP001045">
    <property type="protein sequence ID" value="ACC75955.1"/>
    <property type="molecule type" value="Genomic_DNA"/>
</dbReference>
<dbReference type="OrthoDB" id="5389366at2"/>
<dbReference type="Gene3D" id="3.40.50.2300">
    <property type="match status" value="2"/>
</dbReference>
<keyword evidence="10" id="KW-1185">Reference proteome</keyword>
<dbReference type="Gene3D" id="3.30.565.10">
    <property type="entry name" value="Histidine kinase-like ATPase, C-terminal domain"/>
    <property type="match status" value="1"/>
</dbReference>
<evidence type="ECO:0000259" key="8">
    <source>
        <dbReference type="PROSITE" id="PS50113"/>
    </source>
</evidence>
<dbReference type="PRINTS" id="PR00344">
    <property type="entry name" value="BCTRLSENSOR"/>
</dbReference>
<feature type="modified residue" description="4-aspartylphosphate" evidence="4">
    <location>
        <position position="723"/>
    </location>
</feature>
<dbReference type="RefSeq" id="WP_012406114.1">
    <property type="nucleotide sequence ID" value="NC_010625.1"/>
</dbReference>
<evidence type="ECO:0000313" key="9">
    <source>
        <dbReference type="EMBL" id="ACC75955.1"/>
    </source>
</evidence>
<dbReference type="SUPFAM" id="SSF52172">
    <property type="entry name" value="CheY-like"/>
    <property type="match status" value="2"/>
</dbReference>
<dbReference type="SMART" id="SM00086">
    <property type="entry name" value="PAC"/>
    <property type="match status" value="2"/>
</dbReference>
<dbReference type="InterPro" id="IPR035965">
    <property type="entry name" value="PAS-like_dom_sf"/>
</dbReference>
<geneLocation type="plasmid" evidence="9 10">
    <name>pBPHY01</name>
</geneLocation>
<dbReference type="CDD" id="cd18161">
    <property type="entry name" value="REC_hyHK_blue-like"/>
    <property type="match status" value="1"/>
</dbReference>
<dbReference type="NCBIfam" id="TIGR00229">
    <property type="entry name" value="sensory_box"/>
    <property type="match status" value="2"/>
</dbReference>
<dbReference type="InterPro" id="IPR001789">
    <property type="entry name" value="Sig_transdc_resp-reg_receiver"/>
</dbReference>
<dbReference type="Pfam" id="PF13426">
    <property type="entry name" value="PAS_9"/>
    <property type="match status" value="2"/>
</dbReference>
<dbReference type="PROSITE" id="PS50109">
    <property type="entry name" value="HIS_KIN"/>
    <property type="match status" value="1"/>
</dbReference>
<evidence type="ECO:0000256" key="2">
    <source>
        <dbReference type="ARBA" id="ARBA00012438"/>
    </source>
</evidence>
<dbReference type="CDD" id="cd00130">
    <property type="entry name" value="PAS"/>
    <property type="match status" value="2"/>
</dbReference>
<keyword evidence="9" id="KW-0614">Plasmid</keyword>
<feature type="domain" description="PAC" evidence="8">
    <location>
        <begin position="215"/>
        <end position="267"/>
    </location>
</feature>
<sequence>MPRIENADSRDAEHWATLWAASLTELAVFALTPDGFISTWNPGAAAIYGYTSDEIIGKHASILLPDDLHEREEFESEFHRAHEKGSSVTEGWRKRKDGSVLWASIVTTALVDANGTLLGFAKLVRDESEKRKAHEAVIGSERRFRLLVDGVSDYAIFMLSPDGLVTNWNNGARRIKGYTAEEIIGSHFSRFYTPDDAAAGLPQRALEIAAREGRFESEGWRVRRDGTRFVAHVVVDAIRDDSGTLLGFAKITRDVTERREADKLLETAKAELFQAQKMEGIGKLTGGVAHDFNNVLQVLRGNLELLQSRCARDQWTMARLGNAIEAVERGATLASQLLAFGRRQALRPEPVNLGAMVRGADDLLRRALGETIEVETVVAAGLWNAFVDGHQLENVLLNLAINARDAMPDGGKLTLELANAMLDDSYVRSFSDVPAGQYVMLAVTDTGCGMSADVLEKAFDPFFTTKPEGQGTGLGLSMAYGFVKQSGGHIRIYSEPGHGTAVRIYLPRTSADARGAVTRLNAPAMGGTETVLVVEDDKTVQGTVIAMLADLGYNVLKADNADQAIAVLSSGVHVDLLFTDVVMPGTLKSPEMARTAVQIQPHLRVLFTSGYTQNAIFHGGRLDPGVELLSKPYSHKELAYKVRQILGREGQPAEVAADVHPANTSGVSDPLALEVLVVDDNEPTRDAVRELLLMLGHRPTTVPSAQAALDAVANASFSVLLTDVNLPDMSGIELANRVVLLHRDISVIFASGDCIPDDERNDFIWQALRKPYTLDQLQAALRKAAEDDV</sequence>
<feature type="domain" description="Response regulatory" evidence="6">
    <location>
        <begin position="674"/>
        <end position="785"/>
    </location>
</feature>
<dbReference type="SUPFAM" id="SSF55874">
    <property type="entry name" value="ATPase domain of HSP90 chaperone/DNA topoisomerase II/histidine kinase"/>
    <property type="match status" value="1"/>
</dbReference>
<feature type="domain" description="Histidine kinase" evidence="5">
    <location>
        <begin position="287"/>
        <end position="510"/>
    </location>
</feature>
<comment type="catalytic activity">
    <reaction evidence="1">
        <text>ATP + protein L-histidine = ADP + protein N-phospho-L-histidine.</text>
        <dbReference type="EC" id="2.7.13.3"/>
    </reaction>
</comment>
<dbReference type="CDD" id="cd00082">
    <property type="entry name" value="HisKA"/>
    <property type="match status" value="1"/>
</dbReference>
<dbReference type="PROSITE" id="PS50112">
    <property type="entry name" value="PAS"/>
    <property type="match status" value="2"/>
</dbReference>
<dbReference type="PANTHER" id="PTHR43065:SF49">
    <property type="entry name" value="HISTIDINE KINASE"/>
    <property type="match status" value="1"/>
</dbReference>
<dbReference type="Pfam" id="PF00072">
    <property type="entry name" value="Response_reg"/>
    <property type="match status" value="2"/>
</dbReference>
<dbReference type="InterPro" id="IPR005467">
    <property type="entry name" value="His_kinase_dom"/>
</dbReference>
<keyword evidence="9" id="KW-0418">Kinase</keyword>
<feature type="domain" description="Response regulatory" evidence="6">
    <location>
        <begin position="530"/>
        <end position="646"/>
    </location>
</feature>
<dbReference type="SMART" id="SM00448">
    <property type="entry name" value="REC"/>
    <property type="match status" value="2"/>
</dbReference>
<dbReference type="HOGENOM" id="CLU_000445_114_55_4"/>
<dbReference type="PANTHER" id="PTHR43065">
    <property type="entry name" value="SENSOR HISTIDINE KINASE"/>
    <property type="match status" value="1"/>
</dbReference>
<accession>B2JTQ2</accession>
<dbReference type="SUPFAM" id="SSF47384">
    <property type="entry name" value="Homodimeric domain of signal transducing histidine kinase"/>
    <property type="match status" value="1"/>
</dbReference>
<dbReference type="Gene3D" id="1.10.287.130">
    <property type="match status" value="1"/>
</dbReference>
<dbReference type="SMART" id="SM00091">
    <property type="entry name" value="PAS"/>
    <property type="match status" value="2"/>
</dbReference>
<feature type="modified residue" description="4-aspartylphosphate" evidence="4">
    <location>
        <position position="580"/>
    </location>
</feature>
<dbReference type="PROSITE" id="PS50110">
    <property type="entry name" value="RESPONSE_REGULATORY"/>
    <property type="match status" value="2"/>
</dbReference>
<dbReference type="PROSITE" id="PS50113">
    <property type="entry name" value="PAC"/>
    <property type="match status" value="2"/>
</dbReference>
<feature type="domain" description="PAC" evidence="8">
    <location>
        <begin position="87"/>
        <end position="139"/>
    </location>
</feature>
<proteinExistence type="predicted"/>
<evidence type="ECO:0000256" key="1">
    <source>
        <dbReference type="ARBA" id="ARBA00000085"/>
    </source>
</evidence>
<gene>
    <name evidence="9" type="ordered locus">Bphy_6946</name>
</gene>
<evidence type="ECO:0000256" key="3">
    <source>
        <dbReference type="ARBA" id="ARBA00022553"/>
    </source>
</evidence>
<dbReference type="InterPro" id="IPR004358">
    <property type="entry name" value="Sig_transdc_His_kin-like_C"/>
</dbReference>
<dbReference type="InterPro" id="IPR003594">
    <property type="entry name" value="HATPase_dom"/>
</dbReference>
<dbReference type="Gene3D" id="3.30.450.20">
    <property type="entry name" value="PAS domain"/>
    <property type="match status" value="2"/>
</dbReference>
<reference evidence="10" key="1">
    <citation type="journal article" date="2014" name="Stand. Genomic Sci.">
        <title>Complete genome sequence of Burkholderia phymatum STM815(T), a broad host range and efficient nitrogen-fixing symbiont of Mimosa species.</title>
        <authorList>
            <person name="Moulin L."/>
            <person name="Klonowska A."/>
            <person name="Caroline B."/>
            <person name="Booth K."/>
            <person name="Vriezen J.A."/>
            <person name="Melkonian R."/>
            <person name="James E.K."/>
            <person name="Young J.P."/>
            <person name="Bena G."/>
            <person name="Hauser L."/>
            <person name="Land M."/>
            <person name="Kyrpides N."/>
            <person name="Bruce D."/>
            <person name="Chain P."/>
            <person name="Copeland A."/>
            <person name="Pitluck S."/>
            <person name="Woyke T."/>
            <person name="Lizotte-Waniewski M."/>
            <person name="Bristow J."/>
            <person name="Riley M."/>
        </authorList>
    </citation>
    <scope>NUCLEOTIDE SEQUENCE [LARGE SCALE GENOMIC DNA]</scope>
    <source>
        <strain evidence="10">DSM 17167 / CIP 108236 / LMG 21445 / STM815</strain>
        <plasmid evidence="10">Plasmid pBPHY01</plasmid>
    </source>
</reference>
<dbReference type="InterPro" id="IPR011006">
    <property type="entry name" value="CheY-like_superfamily"/>
</dbReference>
<dbReference type="SUPFAM" id="SSF55785">
    <property type="entry name" value="PYP-like sensor domain (PAS domain)"/>
    <property type="match status" value="2"/>
</dbReference>
<feature type="domain" description="PAS" evidence="7">
    <location>
        <begin position="28"/>
        <end position="85"/>
    </location>
</feature>
<dbReference type="GO" id="GO:0000155">
    <property type="term" value="F:phosphorelay sensor kinase activity"/>
    <property type="evidence" value="ECO:0007669"/>
    <property type="project" value="InterPro"/>
</dbReference>
<dbReference type="InterPro" id="IPR003661">
    <property type="entry name" value="HisK_dim/P_dom"/>
</dbReference>
<evidence type="ECO:0000259" key="7">
    <source>
        <dbReference type="PROSITE" id="PS50112"/>
    </source>
</evidence>
<dbReference type="CDD" id="cd00156">
    <property type="entry name" value="REC"/>
    <property type="match status" value="1"/>
</dbReference>
<name>B2JTQ2_PARP8</name>
<evidence type="ECO:0000259" key="6">
    <source>
        <dbReference type="PROSITE" id="PS50110"/>
    </source>
</evidence>
<dbReference type="CDD" id="cd16919">
    <property type="entry name" value="HATPase_CckA-like"/>
    <property type="match status" value="1"/>
</dbReference>
<keyword evidence="9" id="KW-0808">Transferase</keyword>
<dbReference type="EC" id="2.7.13.3" evidence="2"/>
<protein>
    <recommendedName>
        <fullName evidence="2">histidine kinase</fullName>
        <ecNumber evidence="2">2.7.13.3</ecNumber>
    </recommendedName>
</protein>
<dbReference type="InterPro" id="IPR036097">
    <property type="entry name" value="HisK_dim/P_sf"/>
</dbReference>
<dbReference type="Proteomes" id="UP000001192">
    <property type="component" value="Plasmid pBPHY01"/>
</dbReference>